<dbReference type="InterPro" id="IPR010730">
    <property type="entry name" value="HET"/>
</dbReference>
<proteinExistence type="predicted"/>
<evidence type="ECO:0000259" key="1">
    <source>
        <dbReference type="Pfam" id="PF06985"/>
    </source>
</evidence>
<evidence type="ECO:0000313" key="3">
    <source>
        <dbReference type="Proteomes" id="UP000756132"/>
    </source>
</evidence>
<name>A0A9Q8PEA0_PASFU</name>
<reference evidence="2" key="2">
    <citation type="journal article" date="2022" name="Microb. Genom.">
        <title>A chromosome-scale genome assembly of the tomato pathogen Cladosporium fulvum reveals a compartmentalized genome architecture and the presence of a dispensable chromosome.</title>
        <authorList>
            <person name="Zaccaron A.Z."/>
            <person name="Chen L.H."/>
            <person name="Samaras A."/>
            <person name="Stergiopoulos I."/>
        </authorList>
    </citation>
    <scope>NUCLEOTIDE SEQUENCE</scope>
    <source>
        <strain evidence="2">Race5_Kim</strain>
    </source>
</reference>
<protein>
    <submittedName>
        <fullName evidence="2">Vegetative incompatibility protein HET-E-1</fullName>
    </submittedName>
</protein>
<dbReference type="Pfam" id="PF06985">
    <property type="entry name" value="HET"/>
    <property type="match status" value="1"/>
</dbReference>
<dbReference type="PANTHER" id="PTHR10622:SF10">
    <property type="entry name" value="HET DOMAIN-CONTAINING PROTEIN"/>
    <property type="match status" value="1"/>
</dbReference>
<dbReference type="PANTHER" id="PTHR10622">
    <property type="entry name" value="HET DOMAIN-CONTAINING PROTEIN"/>
    <property type="match status" value="1"/>
</dbReference>
<dbReference type="GeneID" id="71991139"/>
<dbReference type="Proteomes" id="UP000756132">
    <property type="component" value="Chromosome 8"/>
</dbReference>
<dbReference type="KEGG" id="ffu:CLAFUR5_11261"/>
<gene>
    <name evidence="2" type="ORF">CLAFUR5_11261</name>
</gene>
<feature type="domain" description="Heterokaryon incompatibility" evidence="1">
    <location>
        <begin position="24"/>
        <end position="100"/>
    </location>
</feature>
<dbReference type="OrthoDB" id="3650131at2759"/>
<organism evidence="2 3">
    <name type="scientific">Passalora fulva</name>
    <name type="common">Tomato leaf mold</name>
    <name type="synonym">Cladosporium fulvum</name>
    <dbReference type="NCBI Taxonomy" id="5499"/>
    <lineage>
        <taxon>Eukaryota</taxon>
        <taxon>Fungi</taxon>
        <taxon>Dikarya</taxon>
        <taxon>Ascomycota</taxon>
        <taxon>Pezizomycotina</taxon>
        <taxon>Dothideomycetes</taxon>
        <taxon>Dothideomycetidae</taxon>
        <taxon>Mycosphaerellales</taxon>
        <taxon>Mycosphaerellaceae</taxon>
        <taxon>Fulvia</taxon>
    </lineage>
</organism>
<keyword evidence="3" id="KW-1185">Reference proteome</keyword>
<reference evidence="2" key="1">
    <citation type="submission" date="2021-12" db="EMBL/GenBank/DDBJ databases">
        <authorList>
            <person name="Zaccaron A."/>
            <person name="Stergiopoulos I."/>
        </authorList>
    </citation>
    <scope>NUCLEOTIDE SEQUENCE</scope>
    <source>
        <strain evidence="2">Race5_Kim</strain>
    </source>
</reference>
<accession>A0A9Q8PEA0</accession>
<dbReference type="RefSeq" id="XP_047765249.1">
    <property type="nucleotide sequence ID" value="XM_047910409.1"/>
</dbReference>
<dbReference type="AlphaFoldDB" id="A0A9Q8PEA0"/>
<evidence type="ECO:0000313" key="2">
    <source>
        <dbReference type="EMBL" id="UJO20883.1"/>
    </source>
</evidence>
<sequence length="106" mass="12616">MRLLNVLTRELKEFSDTNRPPCVIVSHRWGADEATYRDVRSMRNTNKAGFRKIRRFCRWVRDNCSIKWIWIDTCCINKDSATELSESINSMFRWYTESEFLSGMAP</sequence>
<dbReference type="EMBL" id="CP090170">
    <property type="protein sequence ID" value="UJO20883.1"/>
    <property type="molecule type" value="Genomic_DNA"/>
</dbReference>